<dbReference type="PANTHER" id="PTHR30388">
    <property type="entry name" value="ALDEHYDE OXIDOREDUCTASE MOLYBDENUM COFACTOR ASSEMBLY PROTEIN"/>
    <property type="match status" value="1"/>
</dbReference>
<dbReference type="OrthoDB" id="9773039at2"/>
<dbReference type="InterPro" id="IPR027051">
    <property type="entry name" value="XdhC_Rossmann_dom"/>
</dbReference>
<accession>A0A3A9KBW6</accession>
<protein>
    <recommendedName>
        <fullName evidence="1">XdhC Rossmann domain-containing protein</fullName>
    </recommendedName>
</protein>
<dbReference type="Pfam" id="PF13478">
    <property type="entry name" value="XdhC_C"/>
    <property type="match status" value="1"/>
</dbReference>
<evidence type="ECO:0000313" key="3">
    <source>
        <dbReference type="Proteomes" id="UP000281498"/>
    </source>
</evidence>
<dbReference type="PANTHER" id="PTHR30388:SF6">
    <property type="entry name" value="XANTHINE DEHYDROGENASE SUBUNIT A-RELATED"/>
    <property type="match status" value="1"/>
</dbReference>
<reference evidence="2 3" key="1">
    <citation type="submission" date="2017-10" db="EMBL/GenBank/DDBJ databases">
        <title>Bacillus sp. nov., a halophilic bacterium isolated from a Keqin Lake.</title>
        <authorList>
            <person name="Wang H."/>
        </authorList>
    </citation>
    <scope>NUCLEOTIDE SEQUENCE [LARGE SCALE GENOMIC DNA]</scope>
    <source>
        <strain evidence="2 3">KCTC 13187</strain>
    </source>
</reference>
<dbReference type="RefSeq" id="WP_110938610.1">
    <property type="nucleotide sequence ID" value="NZ_KZ614147.1"/>
</dbReference>
<sequence length="93" mass="10267">MGSILPHSFERDKFILQNLLPFQNELAYLGVLGPTRRTSRLLDGNPIPAFVSSPIGVDIYADGAEEISISVIAELIQVRNLRARQNFGNLVVC</sequence>
<feature type="domain" description="XdhC Rossmann" evidence="1">
    <location>
        <begin position="4"/>
        <end position="75"/>
    </location>
</feature>
<proteinExistence type="predicted"/>
<dbReference type="AlphaFoldDB" id="A0A3A9KBW6"/>
<comment type="caution">
    <text evidence="2">The sequence shown here is derived from an EMBL/GenBank/DDBJ whole genome shotgun (WGS) entry which is preliminary data.</text>
</comment>
<dbReference type="EMBL" id="PDOE01000002">
    <property type="protein sequence ID" value="RKL68270.1"/>
    <property type="molecule type" value="Genomic_DNA"/>
</dbReference>
<dbReference type="Proteomes" id="UP000281498">
    <property type="component" value="Unassembled WGS sequence"/>
</dbReference>
<evidence type="ECO:0000259" key="1">
    <source>
        <dbReference type="Pfam" id="PF13478"/>
    </source>
</evidence>
<gene>
    <name evidence="2" type="ORF">CR203_07250</name>
</gene>
<keyword evidence="3" id="KW-1185">Reference proteome</keyword>
<name>A0A3A9KBW6_9BACI</name>
<dbReference type="Gene3D" id="3.40.50.720">
    <property type="entry name" value="NAD(P)-binding Rossmann-like Domain"/>
    <property type="match status" value="1"/>
</dbReference>
<dbReference type="InterPro" id="IPR052698">
    <property type="entry name" value="MoCofactor_Util/Proc"/>
</dbReference>
<evidence type="ECO:0000313" key="2">
    <source>
        <dbReference type="EMBL" id="RKL68270.1"/>
    </source>
</evidence>
<organism evidence="2 3">
    <name type="scientific">Salipaludibacillus neizhouensis</name>
    <dbReference type="NCBI Taxonomy" id="885475"/>
    <lineage>
        <taxon>Bacteria</taxon>
        <taxon>Bacillati</taxon>
        <taxon>Bacillota</taxon>
        <taxon>Bacilli</taxon>
        <taxon>Bacillales</taxon>
        <taxon>Bacillaceae</taxon>
    </lineage>
</organism>